<dbReference type="InterPro" id="IPR011701">
    <property type="entry name" value="MFS"/>
</dbReference>
<dbReference type="Proteomes" id="UP000238083">
    <property type="component" value="Unassembled WGS sequence"/>
</dbReference>
<feature type="transmembrane region" description="Helical" evidence="6">
    <location>
        <begin position="69"/>
        <end position="90"/>
    </location>
</feature>
<evidence type="ECO:0000256" key="5">
    <source>
        <dbReference type="ARBA" id="ARBA00023136"/>
    </source>
</evidence>
<sequence length="453" mass="44424">MAVACLGMTMSFLTITATTTALTSLAADLRLGPVGLVWTSSAYALALAALVLSSGAFGDLAGRRTVFQLGTAVMGAGAVVTATAGTPAAVITGEVVLGAGAALVVPNSLALVTGAFTDPRRRASAVGVWAACSGVGLAVGPLVAGALLDAFTWHAVFLVDVAVAVVVLAASPFVLPNPRVPGRGVDVPGTLLATVAVAGLVVTVVEAGRSGLAPVPVLAALGTLLAAAGFVAVEKAQRRPVVRFGVFADRRTVAALLVAGVALFSFTGLALLTTLQLQRAQGLSPLASGVHLLPLMGAYVVVSSLAAAVVRRAGVRATLGAGLGATLVGVLVLHSTGAVRGPADAGLVLVGAGLGLLIAPTTAVVVGGVPAELAGMAGSVVTTVRQVGAALGGSVLGTVVTHRLPEHAGALTPAVHDGFLVAALVLLLVLLTTAVLLRPAARTVQETPEGILA</sequence>
<dbReference type="GO" id="GO:0005886">
    <property type="term" value="C:plasma membrane"/>
    <property type="evidence" value="ECO:0007669"/>
    <property type="project" value="UniProtKB-SubCell"/>
</dbReference>
<keyword evidence="2" id="KW-0813">Transport</keyword>
<feature type="transmembrane region" description="Helical" evidence="6">
    <location>
        <begin position="419"/>
        <end position="437"/>
    </location>
</feature>
<dbReference type="SUPFAM" id="SSF103473">
    <property type="entry name" value="MFS general substrate transporter"/>
    <property type="match status" value="1"/>
</dbReference>
<keyword evidence="4 6" id="KW-1133">Transmembrane helix</keyword>
<name>A0A2T0QXT3_9ACTN</name>
<dbReference type="GO" id="GO:0022857">
    <property type="term" value="F:transmembrane transporter activity"/>
    <property type="evidence" value="ECO:0007669"/>
    <property type="project" value="InterPro"/>
</dbReference>
<dbReference type="PANTHER" id="PTHR42718:SF9">
    <property type="entry name" value="MAJOR FACILITATOR SUPERFAMILY MULTIDRUG TRANSPORTER MFSC"/>
    <property type="match status" value="1"/>
</dbReference>
<proteinExistence type="predicted"/>
<evidence type="ECO:0000256" key="1">
    <source>
        <dbReference type="ARBA" id="ARBA00004651"/>
    </source>
</evidence>
<feature type="domain" description="Major facilitator superfamily (MFS) profile" evidence="7">
    <location>
        <begin position="1"/>
        <end position="441"/>
    </location>
</feature>
<dbReference type="PANTHER" id="PTHR42718">
    <property type="entry name" value="MAJOR FACILITATOR SUPERFAMILY MULTIDRUG TRANSPORTER MFSC"/>
    <property type="match status" value="1"/>
</dbReference>
<dbReference type="EMBL" id="PVZF01000015">
    <property type="protein sequence ID" value="PRY10829.1"/>
    <property type="molecule type" value="Genomic_DNA"/>
</dbReference>
<feature type="transmembrane region" description="Helical" evidence="6">
    <location>
        <begin position="345"/>
        <end position="366"/>
    </location>
</feature>
<feature type="transmembrane region" description="Helical" evidence="6">
    <location>
        <begin position="96"/>
        <end position="116"/>
    </location>
</feature>
<feature type="transmembrane region" description="Helical" evidence="6">
    <location>
        <begin position="317"/>
        <end position="339"/>
    </location>
</feature>
<feature type="transmembrane region" description="Helical" evidence="6">
    <location>
        <begin position="373"/>
        <end position="399"/>
    </location>
</feature>
<dbReference type="Gene3D" id="1.20.1250.20">
    <property type="entry name" value="MFS general substrate transporter like domains"/>
    <property type="match status" value="1"/>
</dbReference>
<dbReference type="PROSITE" id="PS50850">
    <property type="entry name" value="MFS"/>
    <property type="match status" value="1"/>
</dbReference>
<dbReference type="Gene3D" id="1.20.1720.10">
    <property type="entry name" value="Multidrug resistance protein D"/>
    <property type="match status" value="1"/>
</dbReference>
<evidence type="ECO:0000313" key="9">
    <source>
        <dbReference type="Proteomes" id="UP000238083"/>
    </source>
</evidence>
<protein>
    <submittedName>
        <fullName evidence="8">DHA2 family methylenomycin A resistance protein-like MFS transporter/DHA2 family multidrug resistance protein-like MFS transporter</fullName>
    </submittedName>
</protein>
<feature type="transmembrane region" description="Helical" evidence="6">
    <location>
        <begin position="211"/>
        <end position="233"/>
    </location>
</feature>
<evidence type="ECO:0000256" key="2">
    <source>
        <dbReference type="ARBA" id="ARBA00022448"/>
    </source>
</evidence>
<feature type="transmembrane region" description="Helical" evidence="6">
    <location>
        <begin position="36"/>
        <end position="57"/>
    </location>
</feature>
<dbReference type="AlphaFoldDB" id="A0A2T0QXT3"/>
<dbReference type="Pfam" id="PF07690">
    <property type="entry name" value="MFS_1"/>
    <property type="match status" value="1"/>
</dbReference>
<evidence type="ECO:0000256" key="6">
    <source>
        <dbReference type="SAM" id="Phobius"/>
    </source>
</evidence>
<feature type="transmembrane region" description="Helical" evidence="6">
    <location>
        <begin position="187"/>
        <end position="205"/>
    </location>
</feature>
<gene>
    <name evidence="8" type="ORF">CLV37_11593</name>
</gene>
<feature type="transmembrane region" description="Helical" evidence="6">
    <location>
        <begin position="128"/>
        <end position="148"/>
    </location>
</feature>
<keyword evidence="5 6" id="KW-0472">Membrane</keyword>
<feature type="transmembrane region" description="Helical" evidence="6">
    <location>
        <begin position="154"/>
        <end position="175"/>
    </location>
</feature>
<comment type="subcellular location">
    <subcellularLocation>
        <location evidence="1">Cell membrane</location>
        <topology evidence="1">Multi-pass membrane protein</topology>
    </subcellularLocation>
</comment>
<dbReference type="InterPro" id="IPR020846">
    <property type="entry name" value="MFS_dom"/>
</dbReference>
<evidence type="ECO:0000256" key="3">
    <source>
        <dbReference type="ARBA" id="ARBA00022692"/>
    </source>
</evidence>
<dbReference type="InterPro" id="IPR036259">
    <property type="entry name" value="MFS_trans_sf"/>
</dbReference>
<organism evidence="8 9">
    <name type="scientific">Kineococcus rhizosphaerae</name>
    <dbReference type="NCBI Taxonomy" id="559628"/>
    <lineage>
        <taxon>Bacteria</taxon>
        <taxon>Bacillati</taxon>
        <taxon>Actinomycetota</taxon>
        <taxon>Actinomycetes</taxon>
        <taxon>Kineosporiales</taxon>
        <taxon>Kineosporiaceae</taxon>
        <taxon>Kineococcus</taxon>
    </lineage>
</organism>
<accession>A0A2T0QXT3</accession>
<feature type="transmembrane region" description="Helical" evidence="6">
    <location>
        <begin position="292"/>
        <end position="310"/>
    </location>
</feature>
<keyword evidence="3 6" id="KW-0812">Transmembrane</keyword>
<evidence type="ECO:0000313" key="8">
    <source>
        <dbReference type="EMBL" id="PRY10829.1"/>
    </source>
</evidence>
<evidence type="ECO:0000259" key="7">
    <source>
        <dbReference type="PROSITE" id="PS50850"/>
    </source>
</evidence>
<feature type="transmembrane region" description="Helical" evidence="6">
    <location>
        <begin position="253"/>
        <end position="272"/>
    </location>
</feature>
<evidence type="ECO:0000256" key="4">
    <source>
        <dbReference type="ARBA" id="ARBA00022989"/>
    </source>
</evidence>
<comment type="caution">
    <text evidence="8">The sequence shown here is derived from an EMBL/GenBank/DDBJ whole genome shotgun (WGS) entry which is preliminary data.</text>
</comment>
<reference evidence="8 9" key="1">
    <citation type="submission" date="2018-03" db="EMBL/GenBank/DDBJ databases">
        <title>Genomic Encyclopedia of Archaeal and Bacterial Type Strains, Phase II (KMG-II): from individual species to whole genera.</title>
        <authorList>
            <person name="Goeker M."/>
        </authorList>
    </citation>
    <scope>NUCLEOTIDE SEQUENCE [LARGE SCALE GENOMIC DNA]</scope>
    <source>
        <strain evidence="8 9">DSM 19711</strain>
    </source>
</reference>
<keyword evidence="9" id="KW-1185">Reference proteome</keyword>